<dbReference type="OrthoDB" id="9810066at2"/>
<dbReference type="CDD" id="cd06223">
    <property type="entry name" value="PRTases_typeI"/>
    <property type="match status" value="1"/>
</dbReference>
<evidence type="ECO:0000259" key="1">
    <source>
        <dbReference type="Pfam" id="PF00156"/>
    </source>
</evidence>
<gene>
    <name evidence="2" type="ORF">SAMN06297468_2277</name>
</gene>
<reference evidence="3" key="1">
    <citation type="submission" date="2017-04" db="EMBL/GenBank/DDBJ databases">
        <authorList>
            <person name="Varghese N."/>
            <person name="Submissions S."/>
        </authorList>
    </citation>
    <scope>NUCLEOTIDE SEQUENCE [LARGE SCALE GENOMIC DNA]</scope>
</reference>
<keyword evidence="3" id="KW-1185">Reference proteome</keyword>
<dbReference type="Proteomes" id="UP000194420">
    <property type="component" value="Unassembled WGS sequence"/>
</dbReference>
<accession>A0A1Y6FKD0</accession>
<name>A0A1Y6FKD0_9SPHN</name>
<dbReference type="InterPro" id="IPR029057">
    <property type="entry name" value="PRTase-like"/>
</dbReference>
<proteinExistence type="predicted"/>
<dbReference type="Gene3D" id="3.40.50.2020">
    <property type="match status" value="1"/>
</dbReference>
<dbReference type="Gene3D" id="3.30.1310.20">
    <property type="entry name" value="PRTase-like"/>
    <property type="match status" value="1"/>
</dbReference>
<organism evidence="2 3">
    <name type="scientific">Altererythrobacter xiamenensis</name>
    <dbReference type="NCBI Taxonomy" id="1316679"/>
    <lineage>
        <taxon>Bacteria</taxon>
        <taxon>Pseudomonadati</taxon>
        <taxon>Pseudomonadota</taxon>
        <taxon>Alphaproteobacteria</taxon>
        <taxon>Sphingomonadales</taxon>
        <taxon>Erythrobacteraceae</taxon>
        <taxon>Altererythrobacter</taxon>
    </lineage>
</organism>
<sequence length="221" mass="23685">MNRQFANRREAGRELARAVASLGIEDPIIFALPRGGVPLGYEVARALDAPLDILLVRKIGAPGHEEYGIGALVDGASPQVVINENIARMVGATSQYIEGEVQRQLAEVERRRAAYGSGLSHSPRGRNVILVDDGIATGGTVRAALKALRKSEASRIVLAVPVAPKSALQELEKLSDDIVCLSTPDPFYAVGAHYSDFDQTSDAEVVSLLADARTWSEANER</sequence>
<dbReference type="InterPro" id="IPR000836">
    <property type="entry name" value="PRTase_dom"/>
</dbReference>
<dbReference type="Pfam" id="PF00156">
    <property type="entry name" value="Pribosyltran"/>
    <property type="match status" value="1"/>
</dbReference>
<evidence type="ECO:0000313" key="3">
    <source>
        <dbReference type="Proteomes" id="UP000194420"/>
    </source>
</evidence>
<keyword evidence="2" id="KW-0808">Transferase</keyword>
<dbReference type="AlphaFoldDB" id="A0A1Y6FKD0"/>
<dbReference type="SUPFAM" id="SSF53271">
    <property type="entry name" value="PRTase-like"/>
    <property type="match status" value="1"/>
</dbReference>
<protein>
    <submittedName>
        <fullName evidence="2">Putative phosphoribosyl transferase</fullName>
    </submittedName>
</protein>
<evidence type="ECO:0000313" key="2">
    <source>
        <dbReference type="EMBL" id="SMQ73670.1"/>
    </source>
</evidence>
<dbReference type="EMBL" id="FXWG01000003">
    <property type="protein sequence ID" value="SMQ73670.1"/>
    <property type="molecule type" value="Genomic_DNA"/>
</dbReference>
<dbReference type="RefSeq" id="WP_086438191.1">
    <property type="nucleotide sequence ID" value="NZ_FXWG01000003.1"/>
</dbReference>
<dbReference type="GO" id="GO:0016740">
    <property type="term" value="F:transferase activity"/>
    <property type="evidence" value="ECO:0007669"/>
    <property type="project" value="UniProtKB-KW"/>
</dbReference>
<feature type="domain" description="Phosphoribosyltransferase" evidence="1">
    <location>
        <begin position="16"/>
        <end position="181"/>
    </location>
</feature>